<dbReference type="InterPro" id="IPR032675">
    <property type="entry name" value="LRR_dom_sf"/>
</dbReference>
<evidence type="ECO:0000256" key="5">
    <source>
        <dbReference type="ARBA" id="ARBA00022692"/>
    </source>
</evidence>
<evidence type="ECO:0000256" key="6">
    <source>
        <dbReference type="ARBA" id="ARBA00022729"/>
    </source>
</evidence>
<keyword evidence="8 11" id="KW-1133">Transmembrane helix</keyword>
<keyword evidence="9 11" id="KW-0472">Membrane</keyword>
<dbReference type="PANTHER" id="PTHR48063">
    <property type="entry name" value="LRR RECEPTOR-LIKE KINASE"/>
    <property type="match status" value="1"/>
</dbReference>
<keyword evidence="7" id="KW-0677">Repeat</keyword>
<keyword evidence="5 11" id="KW-0812">Transmembrane</keyword>
<dbReference type="PROSITE" id="PS51450">
    <property type="entry name" value="LRR"/>
    <property type="match status" value="1"/>
</dbReference>
<evidence type="ECO:0000313" key="14">
    <source>
        <dbReference type="EMBL" id="CAI9299663.1"/>
    </source>
</evidence>
<dbReference type="EMBL" id="OX465084">
    <property type="protein sequence ID" value="CAI9299663.1"/>
    <property type="molecule type" value="Genomic_DNA"/>
</dbReference>
<proteinExistence type="inferred from homology"/>
<comment type="similarity">
    <text evidence="2">Belongs to the RLP family.</text>
</comment>
<protein>
    <recommendedName>
        <fullName evidence="16">Leucine-rich repeat-containing N-terminal plant-type domain-containing protein</fullName>
    </recommendedName>
</protein>
<dbReference type="Proteomes" id="UP001177003">
    <property type="component" value="Chromosome 8"/>
</dbReference>
<dbReference type="SMART" id="SM00369">
    <property type="entry name" value="LRR_TYP"/>
    <property type="match status" value="11"/>
</dbReference>
<feature type="transmembrane region" description="Helical" evidence="11">
    <location>
        <begin position="1129"/>
        <end position="1152"/>
    </location>
</feature>
<evidence type="ECO:0000256" key="3">
    <source>
        <dbReference type="ARBA" id="ARBA00022475"/>
    </source>
</evidence>
<dbReference type="Pfam" id="PF23598">
    <property type="entry name" value="LRR_14"/>
    <property type="match status" value="2"/>
</dbReference>
<evidence type="ECO:0000256" key="4">
    <source>
        <dbReference type="ARBA" id="ARBA00022614"/>
    </source>
</evidence>
<accession>A0AA35ZVI7</accession>
<evidence type="ECO:0000256" key="10">
    <source>
        <dbReference type="ARBA" id="ARBA00023180"/>
    </source>
</evidence>
<dbReference type="FunFam" id="3.80.10.10:FF:000095">
    <property type="entry name" value="LRR receptor-like serine/threonine-protein kinase GSO1"/>
    <property type="match status" value="2"/>
</dbReference>
<dbReference type="InterPro" id="IPR025875">
    <property type="entry name" value="Leu-rich_rpt_4"/>
</dbReference>
<dbReference type="FunFam" id="3.80.10.10:FF:000111">
    <property type="entry name" value="LRR receptor-like serine/threonine-protein kinase ERECTA"/>
    <property type="match status" value="1"/>
</dbReference>
<dbReference type="PRINTS" id="PR00019">
    <property type="entry name" value="LEURICHRPT"/>
</dbReference>
<dbReference type="Gene3D" id="3.80.10.10">
    <property type="entry name" value="Ribonuclease Inhibitor"/>
    <property type="match status" value="5"/>
</dbReference>
<evidence type="ECO:0000256" key="7">
    <source>
        <dbReference type="ARBA" id="ARBA00022737"/>
    </source>
</evidence>
<keyword evidence="6" id="KW-0732">Signal</keyword>
<keyword evidence="4" id="KW-0433">Leucine-rich repeat</keyword>
<name>A0AA35ZVI7_LACSI</name>
<dbReference type="Pfam" id="PF08263">
    <property type="entry name" value="LRRNT_2"/>
    <property type="match status" value="1"/>
</dbReference>
<feature type="domain" description="Leucine-rich repeat-containing N-terminal plant-type" evidence="12">
    <location>
        <begin position="153"/>
        <end position="190"/>
    </location>
</feature>
<dbReference type="GO" id="GO:0006952">
    <property type="term" value="P:defense response"/>
    <property type="evidence" value="ECO:0007669"/>
    <property type="project" value="UniProtKB-ARBA"/>
</dbReference>
<keyword evidence="10" id="KW-0325">Glycoprotein</keyword>
<dbReference type="GO" id="GO:0051707">
    <property type="term" value="P:response to other organism"/>
    <property type="evidence" value="ECO:0007669"/>
    <property type="project" value="UniProtKB-ARBA"/>
</dbReference>
<dbReference type="InterPro" id="IPR055414">
    <property type="entry name" value="LRR_R13L4/SHOC2-like"/>
</dbReference>
<comment type="subcellular location">
    <subcellularLocation>
        <location evidence="1">Cell membrane</location>
        <topology evidence="1">Single-pass type I membrane protein</topology>
    </subcellularLocation>
</comment>
<reference evidence="14" key="1">
    <citation type="submission" date="2023-04" db="EMBL/GenBank/DDBJ databases">
        <authorList>
            <person name="Vijverberg K."/>
            <person name="Xiong W."/>
            <person name="Schranz E."/>
        </authorList>
    </citation>
    <scope>NUCLEOTIDE SEQUENCE</scope>
</reference>
<dbReference type="SMART" id="SM00365">
    <property type="entry name" value="LRR_SD22"/>
    <property type="match status" value="8"/>
</dbReference>
<evidence type="ECO:0000256" key="1">
    <source>
        <dbReference type="ARBA" id="ARBA00004251"/>
    </source>
</evidence>
<dbReference type="InterPro" id="IPR001611">
    <property type="entry name" value="Leu-rich_rpt"/>
</dbReference>
<evidence type="ECO:0000259" key="12">
    <source>
        <dbReference type="Pfam" id="PF08263"/>
    </source>
</evidence>
<organism evidence="14 15">
    <name type="scientific">Lactuca saligna</name>
    <name type="common">Willowleaf lettuce</name>
    <dbReference type="NCBI Taxonomy" id="75948"/>
    <lineage>
        <taxon>Eukaryota</taxon>
        <taxon>Viridiplantae</taxon>
        <taxon>Streptophyta</taxon>
        <taxon>Embryophyta</taxon>
        <taxon>Tracheophyta</taxon>
        <taxon>Spermatophyta</taxon>
        <taxon>Magnoliopsida</taxon>
        <taxon>eudicotyledons</taxon>
        <taxon>Gunneridae</taxon>
        <taxon>Pentapetalae</taxon>
        <taxon>asterids</taxon>
        <taxon>campanulids</taxon>
        <taxon>Asterales</taxon>
        <taxon>Asteraceae</taxon>
        <taxon>Cichorioideae</taxon>
        <taxon>Cichorieae</taxon>
        <taxon>Lactucinae</taxon>
        <taxon>Lactuca</taxon>
    </lineage>
</organism>
<evidence type="ECO:0000256" key="11">
    <source>
        <dbReference type="SAM" id="Phobius"/>
    </source>
</evidence>
<dbReference type="InterPro" id="IPR003591">
    <property type="entry name" value="Leu-rich_rpt_typical-subtyp"/>
</dbReference>
<keyword evidence="3" id="KW-1003">Cell membrane</keyword>
<evidence type="ECO:0000313" key="15">
    <source>
        <dbReference type="Proteomes" id="UP001177003"/>
    </source>
</evidence>
<evidence type="ECO:0000256" key="2">
    <source>
        <dbReference type="ARBA" id="ARBA00009592"/>
    </source>
</evidence>
<dbReference type="InterPro" id="IPR013210">
    <property type="entry name" value="LRR_N_plant-typ"/>
</dbReference>
<dbReference type="InterPro" id="IPR046956">
    <property type="entry name" value="RLP23-like"/>
</dbReference>
<dbReference type="SUPFAM" id="SSF52058">
    <property type="entry name" value="L domain-like"/>
    <property type="match status" value="3"/>
</dbReference>
<gene>
    <name evidence="14" type="ORF">LSALG_LOCUS38357</name>
</gene>
<dbReference type="AlphaFoldDB" id="A0AA35ZVI7"/>
<sequence>MPTLDCYTKVFSSLINMDFFGFSEIDNGGGLEFAVKVNIGYGYVEESVSDGDGSDDFGSGRVFDGVTVSEAEFLMWRVEMEKEKVSDRWLVVISKLSLVGSRRERGKGEAYTADSYGVRGENGVRLDPSIFCHGGGGGFKGSIWCLVNVACSQKERLALLKFKGSVEDTSGMLSSWVGEDCCLWERIHCDSLTGTIDSLNLRGEYYFGGEGGPSYSEGYLVGNEVNSSLAELRHLKYLDLSLNFYQGSRIPEFIGSFKQLMYLNLSTAGFQGIIPPHIGNLSNLKVLDLSSNYNLASDDMSWTFGLPSLEHLDLSYVDLGGAKNMGMVLYNLPSLKELSLRGCGLSNVHLGPFFNSSRILANIKRLDLGSNSFKGPLPGFCRNMTSLEFLDLSGFNLSLAWNFANVLNMIPSSLSELHFSSCWLDNKTFLSSAHFNISMLSNIQHLDLSWNSIEGIFPSVFSNMSSLRVLDLSRNMLHSSVPIMVNLLELDLSVNQFKNIEDVGIWRQCHLKTLAAYGNPFEIERIDPPQNVSECSQYALEWLDLSGWLNGTIPEAFGRLTNLRVLLLMNSSLTGPIPESLGRLRFLEVLDLHDNQLNGSIPESFGNLAALESLYLQSNHLTGPIPTSLGRLVSLQAIRLSSNLLNGTIPVSIGQLAKLNELDISDNSLEGVVSEAHFANLSMLEHLYASSNTKLTFNVSREWIPPFQLLYLDLSSCNLTNGLPQWLRNQFLLSEFVLSNASISGPLPTWLRKMPVIDFLDLSHNKLSGPLTNLPEIGWVLILANNIFNESIPKSLCRWTNLYLLDLSRNRLTGTIPKCLQDLQRLSVMIFSSNLLSGVIPSYIALSHSSLEWLKLNDNKFIGELPRELGNLRYLRVLDVGDNQLFGKIPHWIGENLTSLIVLRLHKNNFTGEIPESLCKMSKLQILDVAYNNLTGIIPHCLRELNAMVNGAEKWYVSYGWADSNENVIQVMKGVDLEYTRILDIVYNMDLSSNKLVGEIPVELTALSMLIGLNLSNNHLSGRIPENIGNMTRLESLDLSGNKLTGTIPPSMAALTFLSHLNLSHNNLWGRIPTGHQLQTLIDDPSIYAGNRDLCGPPLTNNCSDHQDPTTTAKPKKKHKAAEESIKVWWFYPDIMSGFATGFWGVIGVLLLKKRWRWRLFMFVEKIMDKIYVAVMVTVVAKIKRGREAV</sequence>
<evidence type="ECO:0000256" key="9">
    <source>
        <dbReference type="ARBA" id="ARBA00023136"/>
    </source>
</evidence>
<dbReference type="GO" id="GO:0005886">
    <property type="term" value="C:plasma membrane"/>
    <property type="evidence" value="ECO:0007669"/>
    <property type="project" value="UniProtKB-SubCell"/>
</dbReference>
<dbReference type="PANTHER" id="PTHR48063:SF106">
    <property type="entry name" value="LEUCINE-RICH REPEAT DOMAIN, L DOMAIN-LIKE PROTEIN-RELATED"/>
    <property type="match status" value="1"/>
</dbReference>
<keyword evidence="15" id="KW-1185">Reference proteome</keyword>
<evidence type="ECO:0000256" key="8">
    <source>
        <dbReference type="ARBA" id="ARBA00022989"/>
    </source>
</evidence>
<dbReference type="Pfam" id="PF12799">
    <property type="entry name" value="LRR_4"/>
    <property type="match status" value="1"/>
</dbReference>
<evidence type="ECO:0008006" key="16">
    <source>
        <dbReference type="Google" id="ProtNLM"/>
    </source>
</evidence>
<evidence type="ECO:0000259" key="13">
    <source>
        <dbReference type="Pfam" id="PF23598"/>
    </source>
</evidence>
<feature type="domain" description="Disease resistance R13L4/SHOC-2-like LRR" evidence="13">
    <location>
        <begin position="549"/>
        <end position="733"/>
    </location>
</feature>
<feature type="domain" description="Disease resistance R13L4/SHOC-2-like LRR" evidence="13">
    <location>
        <begin position="227"/>
        <end position="505"/>
    </location>
</feature>
<dbReference type="Pfam" id="PF00560">
    <property type="entry name" value="LRR_1"/>
    <property type="match status" value="6"/>
</dbReference>